<dbReference type="AlphaFoldDB" id="A0A1H6DTK2"/>
<dbReference type="GO" id="GO:0043190">
    <property type="term" value="C:ATP-binding cassette (ABC) transporter complex"/>
    <property type="evidence" value="ECO:0007669"/>
    <property type="project" value="InterPro"/>
</dbReference>
<dbReference type="GO" id="GO:1904680">
    <property type="term" value="F:peptide transmembrane transporter activity"/>
    <property type="evidence" value="ECO:0007669"/>
    <property type="project" value="TreeGrafter"/>
</dbReference>
<sequence>MKRTATVRRALVAAVATAATLTLAACGGGGGGTGGPTSPLIEAQGAPTTPTGTLRFAAWQETPSLDPARTTVQNGALIFPEYDTLTVVDDKFEPKPWLATSWSRPAPKTWRFKLRDDVTFHDGSKFDAETVKLNLERGKGVEGGPHANIYAPISEVEVIDPTTVDVHFSTAQPNFPYSMSMVPGAMISPKAIEEKADLTRAPAGSGGWIWQKDAHREGGSHTYKANPSYWNKEAVRAETVEVKIIAEDNARLNAVQSGQVDVMGTVQPNQMEPARSAGLRLLSDFTFTATFMIMDRRGEKVPAFGKPEVRQAIAHLLDREAYNKALLSGKGDPTGGGFAASNSKWFDASLNDLRKADVAEAKRLLTAAGYPGGFTFEVGNAPVIRQQNETTAQLLAEGGITMKIVDVADGQYTAEVRRGRFPAGYFVPSSVDIYQWWTRTISTKGVYNPFKLDDLDDLEATFTKAAEASDDATRKPLMTELQKATVERGVAFPLSQVPRVAALTGDVRATRQPVFAPEDIAPRPYYLWLK</sequence>
<evidence type="ECO:0000256" key="1">
    <source>
        <dbReference type="ARBA" id="ARBA00022729"/>
    </source>
</evidence>
<name>A0A1H6DTK2_9ACTN</name>
<feature type="domain" description="Solute-binding protein family 5" evidence="3">
    <location>
        <begin position="93"/>
        <end position="424"/>
    </location>
</feature>
<dbReference type="InterPro" id="IPR030678">
    <property type="entry name" value="Peptide/Ni-bd"/>
</dbReference>
<dbReference type="PANTHER" id="PTHR30290">
    <property type="entry name" value="PERIPLASMIC BINDING COMPONENT OF ABC TRANSPORTER"/>
    <property type="match status" value="1"/>
</dbReference>
<keyword evidence="1 2" id="KW-0732">Signal</keyword>
<dbReference type="PROSITE" id="PS51257">
    <property type="entry name" value="PROKAR_LIPOPROTEIN"/>
    <property type="match status" value="1"/>
</dbReference>
<dbReference type="InterPro" id="IPR000914">
    <property type="entry name" value="SBP_5_dom"/>
</dbReference>
<organism evidence="4 5">
    <name type="scientific">Thermomonospora echinospora</name>
    <dbReference type="NCBI Taxonomy" id="1992"/>
    <lineage>
        <taxon>Bacteria</taxon>
        <taxon>Bacillati</taxon>
        <taxon>Actinomycetota</taxon>
        <taxon>Actinomycetes</taxon>
        <taxon>Streptosporangiales</taxon>
        <taxon>Thermomonosporaceae</taxon>
        <taxon>Thermomonospora</taxon>
    </lineage>
</organism>
<dbReference type="Pfam" id="PF00496">
    <property type="entry name" value="SBP_bac_5"/>
    <property type="match status" value="1"/>
</dbReference>
<dbReference type="GO" id="GO:0015833">
    <property type="term" value="P:peptide transport"/>
    <property type="evidence" value="ECO:0007669"/>
    <property type="project" value="TreeGrafter"/>
</dbReference>
<dbReference type="SUPFAM" id="SSF53850">
    <property type="entry name" value="Periplasmic binding protein-like II"/>
    <property type="match status" value="1"/>
</dbReference>
<dbReference type="PIRSF" id="PIRSF002741">
    <property type="entry name" value="MppA"/>
    <property type="match status" value="1"/>
</dbReference>
<gene>
    <name evidence="4" type="ORF">SAMN04489712_12243</name>
</gene>
<dbReference type="OrthoDB" id="9803988at2"/>
<dbReference type="GO" id="GO:0042597">
    <property type="term" value="C:periplasmic space"/>
    <property type="evidence" value="ECO:0007669"/>
    <property type="project" value="UniProtKB-ARBA"/>
</dbReference>
<evidence type="ECO:0000313" key="4">
    <source>
        <dbReference type="EMBL" id="SEG88611.1"/>
    </source>
</evidence>
<evidence type="ECO:0000313" key="5">
    <source>
        <dbReference type="Proteomes" id="UP000236723"/>
    </source>
</evidence>
<dbReference type="InterPro" id="IPR039424">
    <property type="entry name" value="SBP_5"/>
</dbReference>
<dbReference type="RefSeq" id="WP_103943499.1">
    <property type="nucleotide sequence ID" value="NZ_FNVO01000022.1"/>
</dbReference>
<feature type="chain" id="PRO_5009296219" evidence="2">
    <location>
        <begin position="25"/>
        <end position="530"/>
    </location>
</feature>
<dbReference type="Gene3D" id="3.40.190.10">
    <property type="entry name" value="Periplasmic binding protein-like II"/>
    <property type="match status" value="1"/>
</dbReference>
<dbReference type="EMBL" id="FNVO01000022">
    <property type="protein sequence ID" value="SEG88611.1"/>
    <property type="molecule type" value="Genomic_DNA"/>
</dbReference>
<dbReference type="Proteomes" id="UP000236723">
    <property type="component" value="Unassembled WGS sequence"/>
</dbReference>
<feature type="signal peptide" evidence="2">
    <location>
        <begin position="1"/>
        <end position="24"/>
    </location>
</feature>
<reference evidence="5" key="1">
    <citation type="submission" date="2016-10" db="EMBL/GenBank/DDBJ databases">
        <authorList>
            <person name="Varghese N."/>
            <person name="Submissions S."/>
        </authorList>
    </citation>
    <scope>NUCLEOTIDE SEQUENCE [LARGE SCALE GENOMIC DNA]</scope>
    <source>
        <strain evidence="5">DSM 43163</strain>
    </source>
</reference>
<keyword evidence="5" id="KW-1185">Reference proteome</keyword>
<accession>A0A1H6DTK2</accession>
<protein>
    <submittedName>
        <fullName evidence="4">Peptide/nickel transport system substrate-binding protein</fullName>
    </submittedName>
</protein>
<proteinExistence type="predicted"/>
<dbReference type="PANTHER" id="PTHR30290:SF38">
    <property type="entry name" value="D,D-DIPEPTIDE-BINDING PERIPLASMIC PROTEIN DDPA-RELATED"/>
    <property type="match status" value="1"/>
</dbReference>
<evidence type="ECO:0000256" key="2">
    <source>
        <dbReference type="SAM" id="SignalP"/>
    </source>
</evidence>
<dbReference type="Gene3D" id="3.10.105.10">
    <property type="entry name" value="Dipeptide-binding Protein, Domain 3"/>
    <property type="match status" value="1"/>
</dbReference>
<evidence type="ECO:0000259" key="3">
    <source>
        <dbReference type="Pfam" id="PF00496"/>
    </source>
</evidence>